<gene>
    <name evidence="1" type="ORF">SAMN05216226_1187</name>
</gene>
<dbReference type="Proteomes" id="UP000198856">
    <property type="component" value="Unassembled WGS sequence"/>
</dbReference>
<accession>A0A1G8Z5P4</accession>
<name>A0A1G8Z5P4_9EURY</name>
<keyword evidence="2" id="KW-1185">Reference proteome</keyword>
<evidence type="ECO:0008006" key="3">
    <source>
        <dbReference type="Google" id="ProtNLM"/>
    </source>
</evidence>
<sequence length="133" mass="15179">MINREQELDMPEKQRGDGWTVEIDDGVMTWEFLPGMELSAFREDAYPVYEDLLDRYNVDGMVTVVKLDNAFNEQVFEVWEKSAQRAEQAGLQRWAVVAEGIKALSLRGKVDTGGLDTMTTEDRTEAVEWARDG</sequence>
<evidence type="ECO:0000313" key="2">
    <source>
        <dbReference type="Proteomes" id="UP000198856"/>
    </source>
</evidence>
<evidence type="ECO:0000313" key="1">
    <source>
        <dbReference type="EMBL" id="SDK09954.1"/>
    </source>
</evidence>
<protein>
    <recommendedName>
        <fullName evidence="3">SpoIIAA-like</fullName>
    </recommendedName>
</protein>
<dbReference type="EMBL" id="FNFC01000018">
    <property type="protein sequence ID" value="SDK09954.1"/>
    <property type="molecule type" value="Genomic_DNA"/>
</dbReference>
<dbReference type="AlphaFoldDB" id="A0A1G8Z5P4"/>
<proteinExistence type="predicted"/>
<reference evidence="1 2" key="1">
    <citation type="submission" date="2016-10" db="EMBL/GenBank/DDBJ databases">
        <authorList>
            <person name="de Groot N.N."/>
        </authorList>
    </citation>
    <scope>NUCLEOTIDE SEQUENCE [LARGE SCALE GENOMIC DNA]</scope>
    <source>
        <strain evidence="1 2">IBRC-M10015</strain>
    </source>
</reference>
<organism evidence="1 2">
    <name type="scientific">Halovenus aranensis</name>
    <dbReference type="NCBI Taxonomy" id="890420"/>
    <lineage>
        <taxon>Archaea</taxon>
        <taxon>Methanobacteriati</taxon>
        <taxon>Methanobacteriota</taxon>
        <taxon>Stenosarchaea group</taxon>
        <taxon>Halobacteria</taxon>
        <taxon>Halobacteriales</taxon>
        <taxon>Haloarculaceae</taxon>
        <taxon>Halovenus</taxon>
    </lineage>
</organism>